<keyword evidence="2" id="KW-0238">DNA-binding</keyword>
<dbReference type="InterPro" id="IPR009057">
    <property type="entry name" value="Homeodomain-like_sf"/>
</dbReference>
<accession>A0A4S4FK04</accession>
<dbReference type="Pfam" id="PF12833">
    <property type="entry name" value="HTH_18"/>
    <property type="match status" value="1"/>
</dbReference>
<keyword evidence="3" id="KW-0804">Transcription</keyword>
<dbReference type="AlphaFoldDB" id="A0A4S4FK04"/>
<feature type="domain" description="HTH araC/xylS-type" evidence="4">
    <location>
        <begin position="136"/>
        <end position="233"/>
    </location>
</feature>
<dbReference type="PANTHER" id="PTHR46796:SF2">
    <property type="entry name" value="TRANSCRIPTIONAL REGULATORY PROTEIN"/>
    <property type="match status" value="1"/>
</dbReference>
<sequence>MHSHDAWTLLLVDRGNVVYDLGRSRHATERGVLTVLPPDVSHDGRGTTETGYRKRVLYLERGTLDERLIGRAVDMPALQDARLFERMDALHAALARRSDPLEAESRLALILGRIRARLSGGSAPVASAAPNVRLAEGLRELLDSRIETGVSLHEAAELLKTSSDRLVRSFVGSFGVAPHSYLTGRRVELARRHLLDGRPAAEAAALAGFYDQSHLTRHFKRLIGVPPATFARARPAS</sequence>
<protein>
    <submittedName>
        <fullName evidence="5">AraC family transcriptional regulator</fullName>
    </submittedName>
</protein>
<keyword evidence="6" id="KW-1185">Reference proteome</keyword>
<dbReference type="SUPFAM" id="SSF51215">
    <property type="entry name" value="Regulatory protein AraC"/>
    <property type="match status" value="1"/>
</dbReference>
<dbReference type="InterPro" id="IPR018060">
    <property type="entry name" value="HTH_AraC"/>
</dbReference>
<name>A0A4S4FK04_9MICO</name>
<dbReference type="SUPFAM" id="SSF46689">
    <property type="entry name" value="Homeodomain-like"/>
    <property type="match status" value="1"/>
</dbReference>
<gene>
    <name evidence="5" type="ORF">E6C64_15955</name>
</gene>
<dbReference type="InterPro" id="IPR037923">
    <property type="entry name" value="HTH-like"/>
</dbReference>
<evidence type="ECO:0000259" key="4">
    <source>
        <dbReference type="PROSITE" id="PS01124"/>
    </source>
</evidence>
<dbReference type="GO" id="GO:0003700">
    <property type="term" value="F:DNA-binding transcription factor activity"/>
    <property type="evidence" value="ECO:0007669"/>
    <property type="project" value="InterPro"/>
</dbReference>
<proteinExistence type="predicted"/>
<evidence type="ECO:0000256" key="2">
    <source>
        <dbReference type="ARBA" id="ARBA00023125"/>
    </source>
</evidence>
<organism evidence="5 6">
    <name type="scientific">Naasia lichenicola</name>
    <dbReference type="NCBI Taxonomy" id="2565933"/>
    <lineage>
        <taxon>Bacteria</taxon>
        <taxon>Bacillati</taxon>
        <taxon>Actinomycetota</taxon>
        <taxon>Actinomycetes</taxon>
        <taxon>Micrococcales</taxon>
        <taxon>Microbacteriaceae</taxon>
        <taxon>Naasia</taxon>
    </lineage>
</organism>
<dbReference type="InterPro" id="IPR003313">
    <property type="entry name" value="AraC-bd"/>
</dbReference>
<evidence type="ECO:0000256" key="3">
    <source>
        <dbReference type="ARBA" id="ARBA00023163"/>
    </source>
</evidence>
<dbReference type="SMART" id="SM00342">
    <property type="entry name" value="HTH_ARAC"/>
    <property type="match status" value="1"/>
</dbReference>
<evidence type="ECO:0000256" key="1">
    <source>
        <dbReference type="ARBA" id="ARBA00023015"/>
    </source>
</evidence>
<dbReference type="EMBL" id="SSSM01000005">
    <property type="protein sequence ID" value="THG30274.1"/>
    <property type="molecule type" value="Genomic_DNA"/>
</dbReference>
<dbReference type="Proteomes" id="UP000309133">
    <property type="component" value="Unassembled WGS sequence"/>
</dbReference>
<dbReference type="GO" id="GO:0043565">
    <property type="term" value="F:sequence-specific DNA binding"/>
    <property type="evidence" value="ECO:0007669"/>
    <property type="project" value="InterPro"/>
</dbReference>
<dbReference type="PANTHER" id="PTHR46796">
    <property type="entry name" value="HTH-TYPE TRANSCRIPTIONAL ACTIVATOR RHAS-RELATED"/>
    <property type="match status" value="1"/>
</dbReference>
<dbReference type="InterPro" id="IPR050204">
    <property type="entry name" value="AraC_XylS_family_regulators"/>
</dbReference>
<reference evidence="5 6" key="1">
    <citation type="submission" date="2019-04" db="EMBL/GenBank/DDBJ databases">
        <authorList>
            <person name="Jiang L."/>
        </authorList>
    </citation>
    <scope>NUCLEOTIDE SEQUENCE [LARGE SCALE GENOMIC DNA]</scope>
    <source>
        <strain evidence="5 6">YIM 131853</strain>
    </source>
</reference>
<dbReference type="Pfam" id="PF02311">
    <property type="entry name" value="AraC_binding"/>
    <property type="match status" value="1"/>
</dbReference>
<dbReference type="OrthoDB" id="2559672at2"/>
<evidence type="ECO:0000313" key="6">
    <source>
        <dbReference type="Proteomes" id="UP000309133"/>
    </source>
</evidence>
<dbReference type="Gene3D" id="1.10.10.60">
    <property type="entry name" value="Homeodomain-like"/>
    <property type="match status" value="1"/>
</dbReference>
<evidence type="ECO:0000313" key="5">
    <source>
        <dbReference type="EMBL" id="THG30274.1"/>
    </source>
</evidence>
<keyword evidence="1" id="KW-0805">Transcription regulation</keyword>
<dbReference type="PROSITE" id="PS01124">
    <property type="entry name" value="HTH_ARAC_FAMILY_2"/>
    <property type="match status" value="1"/>
</dbReference>
<comment type="caution">
    <text evidence="5">The sequence shown here is derived from an EMBL/GenBank/DDBJ whole genome shotgun (WGS) entry which is preliminary data.</text>
</comment>